<keyword evidence="1" id="KW-0812">Transmembrane</keyword>
<dbReference type="OrthoDB" id="5741017at2"/>
<keyword evidence="3" id="KW-1185">Reference proteome</keyword>
<evidence type="ECO:0000313" key="2">
    <source>
        <dbReference type="EMBL" id="KAA5610868.1"/>
    </source>
</evidence>
<keyword evidence="1" id="KW-0472">Membrane</keyword>
<dbReference type="AlphaFoldDB" id="A0A5M6ITJ3"/>
<name>A0A5M6ITJ3_9PROT</name>
<sequence length="648" mass="68753">MIHWIAELLTDIIGWFDSKDKATVIVLGMILLCGAAGGWILWRHLVFRKAVESAGRVVRLALVAAGDSDLKRLNVISRDLAENATVSPAWRQYRAALRPNPLDDGTFVNSIDPRAWFVPERLGGHGYEKWITTWATVFLCLGLLFTFVGLSAALMKVGNVDDAVMLRAGINQILSVSSAKFITSIFGILLFVGWTFFGRWVAADQHAAVTDFAADVQELTTLVTPEVLLMDQLLASHAQGTRMQTLADDVATAFEARLNAVVGGRLDALPARLDAALVPVVDAIEAMSGGMWTSGDGALARMAERLEQAAEAIRATQAGFGQSGEAFGQGLAQATAAMTGTATRMAETIDDRLAGLLDRIGEVTEALDRSGRTIAAMQGGLEATTTTALRQAREQSEAALRPLFESLQLLAGQIRDHASKGSDQLVHGSRAAAGQLATAAQAMGEVLASSTREASGSLQKAAGSMAGRMEAAATQFQQLERMLAGHVGQLQKTGETINTAGTTFAAAATQVQKATEPVRSIMANVEASARQVAEGLKSAGQVHDGIRATAEIMGETSRTAGHAFDSYRGRFEATDQALERTFEKLVSGIREISTEGNRMVAEVQGQLATAVGQLRCGIEETTEVAGNVQAAADRFEAALARRAGAFAR</sequence>
<gene>
    <name evidence="2" type="ORF">F1189_17490</name>
</gene>
<dbReference type="RefSeq" id="WP_150042151.1">
    <property type="nucleotide sequence ID" value="NZ_OW485601.1"/>
</dbReference>
<organism evidence="2 3">
    <name type="scientific">Rhodovastum atsumiense</name>
    <dbReference type="NCBI Taxonomy" id="504468"/>
    <lineage>
        <taxon>Bacteria</taxon>
        <taxon>Pseudomonadati</taxon>
        <taxon>Pseudomonadota</taxon>
        <taxon>Alphaproteobacteria</taxon>
        <taxon>Acetobacterales</taxon>
        <taxon>Acetobacteraceae</taxon>
        <taxon>Rhodovastum</taxon>
    </lineage>
</organism>
<proteinExistence type="predicted"/>
<feature type="transmembrane region" description="Helical" evidence="1">
    <location>
        <begin position="173"/>
        <end position="197"/>
    </location>
</feature>
<reference evidence="2 3" key="1">
    <citation type="submission" date="2019-09" db="EMBL/GenBank/DDBJ databases">
        <title>Genome sequence of Rhodovastum atsumiense, a diverse member of the Acetobacteraceae family of non-sulfur purple photosynthetic bacteria.</title>
        <authorList>
            <person name="Meyer T."/>
            <person name="Kyndt J."/>
        </authorList>
    </citation>
    <scope>NUCLEOTIDE SEQUENCE [LARGE SCALE GENOMIC DNA]</scope>
    <source>
        <strain evidence="2 3">DSM 21279</strain>
    </source>
</reference>
<keyword evidence="1" id="KW-1133">Transmembrane helix</keyword>
<feature type="transmembrane region" description="Helical" evidence="1">
    <location>
        <begin position="131"/>
        <end position="153"/>
    </location>
</feature>
<evidence type="ECO:0000313" key="3">
    <source>
        <dbReference type="Proteomes" id="UP000325255"/>
    </source>
</evidence>
<accession>A0A5M6ITJ3</accession>
<feature type="transmembrane region" description="Helical" evidence="1">
    <location>
        <begin position="22"/>
        <end position="42"/>
    </location>
</feature>
<dbReference type="EMBL" id="VWPK01000027">
    <property type="protein sequence ID" value="KAA5610868.1"/>
    <property type="molecule type" value="Genomic_DNA"/>
</dbReference>
<protein>
    <submittedName>
        <fullName evidence="2">Uncharacterized protein</fullName>
    </submittedName>
</protein>
<evidence type="ECO:0000256" key="1">
    <source>
        <dbReference type="SAM" id="Phobius"/>
    </source>
</evidence>
<comment type="caution">
    <text evidence="2">The sequence shown here is derived from an EMBL/GenBank/DDBJ whole genome shotgun (WGS) entry which is preliminary data.</text>
</comment>
<dbReference type="Proteomes" id="UP000325255">
    <property type="component" value="Unassembled WGS sequence"/>
</dbReference>